<evidence type="ECO:0000313" key="1">
    <source>
        <dbReference type="EMBL" id="GAG13890.1"/>
    </source>
</evidence>
<dbReference type="EMBL" id="BARS01021164">
    <property type="protein sequence ID" value="GAG13890.1"/>
    <property type="molecule type" value="Genomic_DNA"/>
</dbReference>
<proteinExistence type="predicted"/>
<feature type="non-terminal residue" evidence="1">
    <location>
        <position position="1"/>
    </location>
</feature>
<comment type="caution">
    <text evidence="1">The sequence shown here is derived from an EMBL/GenBank/DDBJ whole genome shotgun (WGS) entry which is preliminary data.</text>
</comment>
<name>X0V701_9ZZZZ</name>
<protein>
    <submittedName>
        <fullName evidence="1">Uncharacterized protein</fullName>
    </submittedName>
</protein>
<dbReference type="AlphaFoldDB" id="X0V701"/>
<sequence>WTHSTGLMKPNSYMGRLAGSGLVAPEDLIVEDAKLAVQVVVDYLRYGSPNWNPAESSIEGS</sequence>
<reference evidence="1" key="1">
    <citation type="journal article" date="2014" name="Front. Microbiol.">
        <title>High frequency of phylogenetically diverse reductive dehalogenase-homologous genes in deep subseafloor sedimentary metagenomes.</title>
        <authorList>
            <person name="Kawai M."/>
            <person name="Futagami T."/>
            <person name="Toyoda A."/>
            <person name="Takaki Y."/>
            <person name="Nishi S."/>
            <person name="Hori S."/>
            <person name="Arai W."/>
            <person name="Tsubouchi T."/>
            <person name="Morono Y."/>
            <person name="Uchiyama I."/>
            <person name="Ito T."/>
            <person name="Fujiyama A."/>
            <person name="Inagaki F."/>
            <person name="Takami H."/>
        </authorList>
    </citation>
    <scope>NUCLEOTIDE SEQUENCE</scope>
    <source>
        <strain evidence="1">Expedition CK06-06</strain>
    </source>
</reference>
<gene>
    <name evidence="1" type="ORF">S01H1_34042</name>
</gene>
<accession>X0V701</accession>
<organism evidence="1">
    <name type="scientific">marine sediment metagenome</name>
    <dbReference type="NCBI Taxonomy" id="412755"/>
    <lineage>
        <taxon>unclassified sequences</taxon>
        <taxon>metagenomes</taxon>
        <taxon>ecological metagenomes</taxon>
    </lineage>
</organism>